<protein>
    <recommendedName>
        <fullName evidence="2">Phage tail protein</fullName>
    </recommendedName>
</protein>
<name>A0A3B0Y4D0_9ZZZZ</name>
<evidence type="ECO:0008006" key="2">
    <source>
        <dbReference type="Google" id="ProtNLM"/>
    </source>
</evidence>
<dbReference type="Pfam" id="PF06841">
    <property type="entry name" value="Phage_T4_gp19"/>
    <property type="match status" value="1"/>
</dbReference>
<organism evidence="1">
    <name type="scientific">hydrothermal vent metagenome</name>
    <dbReference type="NCBI Taxonomy" id="652676"/>
    <lineage>
        <taxon>unclassified sequences</taxon>
        <taxon>metagenomes</taxon>
        <taxon>ecological metagenomes</taxon>
    </lineage>
</organism>
<dbReference type="AlphaFoldDB" id="A0A3B0Y4D0"/>
<dbReference type="EMBL" id="UOFI01000040">
    <property type="protein sequence ID" value="VAW63266.1"/>
    <property type="molecule type" value="Genomic_DNA"/>
</dbReference>
<sequence>MTEAKENTLYPLHVFRFQIDFEEQLISKGAKASKVALCSGAFSECSGLEATMEPKVIKEGGRNWGVIQRTGKVTFATLVLKRGITTTRDLWTWYEFVGTGKYAHRLNAIITMYDNSGKAILGWKVTHALPIKFKAADMNAKGTDVAIEELHLAHEGLSLVKKEELAGNLN</sequence>
<dbReference type="NCBIfam" id="TIGR02241">
    <property type="entry name" value="conserved hypothetical phage tail region protein"/>
    <property type="match status" value="1"/>
</dbReference>
<evidence type="ECO:0000313" key="1">
    <source>
        <dbReference type="EMBL" id="VAW63266.1"/>
    </source>
</evidence>
<proteinExistence type="predicted"/>
<dbReference type="PANTHER" id="PTHR38009:SF1">
    <property type="entry name" value="CONSERVED HYPOTHETICAL PHAGE TAIL PROTEIN"/>
    <property type="match status" value="1"/>
</dbReference>
<dbReference type="GO" id="GO:0005198">
    <property type="term" value="F:structural molecule activity"/>
    <property type="evidence" value="ECO:0007669"/>
    <property type="project" value="InterPro"/>
</dbReference>
<dbReference type="InterPro" id="IPR011747">
    <property type="entry name" value="CHP02241"/>
</dbReference>
<gene>
    <name evidence="1" type="ORF">MNBD_GAMMA09-512</name>
</gene>
<dbReference type="PANTHER" id="PTHR38009">
    <property type="entry name" value="CONSERVED HYPOTHETICAL PHAGE TAIL PROTEIN"/>
    <property type="match status" value="1"/>
</dbReference>
<reference evidence="1" key="1">
    <citation type="submission" date="2018-06" db="EMBL/GenBank/DDBJ databases">
        <authorList>
            <person name="Zhirakovskaya E."/>
        </authorList>
    </citation>
    <scope>NUCLEOTIDE SEQUENCE</scope>
</reference>
<dbReference type="InterPro" id="IPR010667">
    <property type="entry name" value="Phage_T4_Gp19"/>
</dbReference>
<accession>A0A3B0Y4D0</accession>